<feature type="compositionally biased region" description="Low complexity" evidence="1">
    <location>
        <begin position="126"/>
        <end position="140"/>
    </location>
</feature>
<name>A0A1B7MVB9_9AGAM</name>
<dbReference type="InParanoid" id="A0A1B7MVB9"/>
<protein>
    <submittedName>
        <fullName evidence="2">Uncharacterized protein</fullName>
    </submittedName>
</protein>
<proteinExistence type="predicted"/>
<gene>
    <name evidence="2" type="ORF">K503DRAFT_295883</name>
</gene>
<dbReference type="Proteomes" id="UP000092154">
    <property type="component" value="Unassembled WGS sequence"/>
</dbReference>
<keyword evidence="3" id="KW-1185">Reference proteome</keyword>
<dbReference type="EMBL" id="KV448412">
    <property type="protein sequence ID" value="OAX36497.1"/>
    <property type="molecule type" value="Genomic_DNA"/>
</dbReference>
<evidence type="ECO:0000256" key="1">
    <source>
        <dbReference type="SAM" id="MobiDB-lite"/>
    </source>
</evidence>
<dbReference type="AlphaFoldDB" id="A0A1B7MVB9"/>
<accession>A0A1B7MVB9</accession>
<organism evidence="2 3">
    <name type="scientific">Rhizopogon vinicolor AM-OR11-026</name>
    <dbReference type="NCBI Taxonomy" id="1314800"/>
    <lineage>
        <taxon>Eukaryota</taxon>
        <taxon>Fungi</taxon>
        <taxon>Dikarya</taxon>
        <taxon>Basidiomycota</taxon>
        <taxon>Agaricomycotina</taxon>
        <taxon>Agaricomycetes</taxon>
        <taxon>Agaricomycetidae</taxon>
        <taxon>Boletales</taxon>
        <taxon>Suillineae</taxon>
        <taxon>Rhizopogonaceae</taxon>
        <taxon>Rhizopogon</taxon>
    </lineage>
</organism>
<evidence type="ECO:0000313" key="2">
    <source>
        <dbReference type="EMBL" id="OAX36497.1"/>
    </source>
</evidence>
<evidence type="ECO:0000313" key="3">
    <source>
        <dbReference type="Proteomes" id="UP000092154"/>
    </source>
</evidence>
<reference evidence="2 3" key="1">
    <citation type="submission" date="2016-06" db="EMBL/GenBank/DDBJ databases">
        <title>Comparative genomics of the ectomycorrhizal sister species Rhizopogon vinicolor and Rhizopogon vesiculosus (Basidiomycota: Boletales) reveals a divergence of the mating type B locus.</title>
        <authorList>
            <consortium name="DOE Joint Genome Institute"/>
            <person name="Mujic A.B."/>
            <person name="Kuo A."/>
            <person name="Tritt A."/>
            <person name="Lipzen A."/>
            <person name="Chen C."/>
            <person name="Johnson J."/>
            <person name="Sharma A."/>
            <person name="Barry K."/>
            <person name="Grigoriev I.V."/>
            <person name="Spatafora J.W."/>
        </authorList>
    </citation>
    <scope>NUCLEOTIDE SEQUENCE [LARGE SCALE GENOMIC DNA]</scope>
    <source>
        <strain evidence="2 3">AM-OR11-026</strain>
    </source>
</reference>
<feature type="region of interest" description="Disordered" evidence="1">
    <location>
        <begin position="126"/>
        <end position="157"/>
    </location>
</feature>
<sequence>MSLSEGPDLLSDDFITLYYYDIIDPCMAKSSCNCLIISPESTVQSLLNARNLSRKMDTRTGDYALTKYGNDPHSQYLLSSQSTYDASYEKLHFPPLFSTIEHRPLACQLHASNVIRPLSNIDRYEQPSQAQTPSASPSVSHYPMPGTAQHGPAYGTQ</sequence>